<dbReference type="Proteomes" id="UP000613030">
    <property type="component" value="Unassembled WGS sequence"/>
</dbReference>
<feature type="signal peptide" evidence="1">
    <location>
        <begin position="1"/>
        <end position="22"/>
    </location>
</feature>
<evidence type="ECO:0000313" key="3">
    <source>
        <dbReference type="EMBL" id="MBL0743724.1"/>
    </source>
</evidence>
<feature type="chain" id="PRO_5047525622" evidence="1">
    <location>
        <begin position="23"/>
        <end position="305"/>
    </location>
</feature>
<evidence type="ECO:0000256" key="1">
    <source>
        <dbReference type="SAM" id="SignalP"/>
    </source>
</evidence>
<dbReference type="RefSeq" id="WP_202013128.1">
    <property type="nucleotide sequence ID" value="NZ_JAERRB010000008.1"/>
</dbReference>
<name>A0ABS1KWD0_9BACT</name>
<dbReference type="CDD" id="cd00146">
    <property type="entry name" value="PKD"/>
    <property type="match status" value="1"/>
</dbReference>
<dbReference type="EMBL" id="JAERRB010000008">
    <property type="protein sequence ID" value="MBL0743724.1"/>
    <property type="molecule type" value="Genomic_DNA"/>
</dbReference>
<proteinExistence type="predicted"/>
<accession>A0ABS1KWD0</accession>
<dbReference type="SMART" id="SM00089">
    <property type="entry name" value="PKD"/>
    <property type="match status" value="1"/>
</dbReference>
<dbReference type="InterPro" id="IPR013783">
    <property type="entry name" value="Ig-like_fold"/>
</dbReference>
<evidence type="ECO:0000259" key="2">
    <source>
        <dbReference type="PROSITE" id="PS50093"/>
    </source>
</evidence>
<evidence type="ECO:0000313" key="4">
    <source>
        <dbReference type="Proteomes" id="UP000613030"/>
    </source>
</evidence>
<dbReference type="InterPro" id="IPR000601">
    <property type="entry name" value="PKD_dom"/>
</dbReference>
<dbReference type="InterPro" id="IPR035986">
    <property type="entry name" value="PKD_dom_sf"/>
</dbReference>
<dbReference type="Gene3D" id="2.60.40.10">
    <property type="entry name" value="Immunoglobulins"/>
    <property type="match status" value="1"/>
</dbReference>
<organism evidence="3 4">
    <name type="scientific">Chryseolinea lacunae</name>
    <dbReference type="NCBI Taxonomy" id="2801331"/>
    <lineage>
        <taxon>Bacteria</taxon>
        <taxon>Pseudomonadati</taxon>
        <taxon>Bacteroidota</taxon>
        <taxon>Cytophagia</taxon>
        <taxon>Cytophagales</taxon>
        <taxon>Fulvivirgaceae</taxon>
        <taxon>Chryseolinea</taxon>
    </lineage>
</organism>
<dbReference type="SUPFAM" id="SSF49299">
    <property type="entry name" value="PKD domain"/>
    <property type="match status" value="1"/>
</dbReference>
<dbReference type="Pfam" id="PF18911">
    <property type="entry name" value="PKD_4"/>
    <property type="match status" value="1"/>
</dbReference>
<reference evidence="3 4" key="1">
    <citation type="submission" date="2021-01" db="EMBL/GenBank/DDBJ databases">
        <title>Chryseolinea sp. Jin1 Genome sequencing and assembly.</title>
        <authorList>
            <person name="Kim I."/>
        </authorList>
    </citation>
    <scope>NUCLEOTIDE SEQUENCE [LARGE SCALE GENOMIC DNA]</scope>
    <source>
        <strain evidence="3 4">Jin1</strain>
    </source>
</reference>
<gene>
    <name evidence="3" type="ORF">JI741_21010</name>
</gene>
<feature type="domain" description="PKD" evidence="2">
    <location>
        <begin position="55"/>
        <end position="105"/>
    </location>
</feature>
<dbReference type="PROSITE" id="PS51257">
    <property type="entry name" value="PROKAR_LIPOPROTEIN"/>
    <property type="match status" value="1"/>
</dbReference>
<protein>
    <submittedName>
        <fullName evidence="3">PKD domain-containing protein</fullName>
    </submittedName>
</protein>
<keyword evidence="1" id="KW-0732">Signal</keyword>
<comment type="caution">
    <text evidence="3">The sequence shown here is derived from an EMBL/GenBank/DDBJ whole genome shotgun (WGS) entry which is preliminary data.</text>
</comment>
<dbReference type="InterPro" id="IPR022409">
    <property type="entry name" value="PKD/Chitinase_dom"/>
</dbReference>
<dbReference type="PROSITE" id="PS50093">
    <property type="entry name" value="PKD"/>
    <property type="match status" value="1"/>
</dbReference>
<keyword evidence="4" id="KW-1185">Reference proteome</keyword>
<sequence>MKSLYKRFYTAITLAVILLACSDDGVSEFPTSVELSYSVVGKQAAFTALSHSADSYAWDFGDGQKSTDKDPVHVYASGGYYTVTVSVTGKTGTDQKTAQLAVDVTPYILLTGGPTAEGGKTWKIDSSHPSGDKFALADDSFTSVQALSTGVFSGVGYGEAYDDTFTFYFDGKYTANANGGPSSDGKAFGGYVNALVTGKTGVKAVDGVSDVYDLCTANYAADANAAFTFAENENFAVPSIAGVTYSGVKTLSFTGNGYVGFLDAQTKVILQSITDKSMRLVIFIAADPGEYPKASHALVMTFKAV</sequence>